<name>A0AAN6P522_9PEZI</name>
<organism evidence="1 2">
    <name type="scientific">Parachaetomium inaequale</name>
    <dbReference type="NCBI Taxonomy" id="2588326"/>
    <lineage>
        <taxon>Eukaryota</taxon>
        <taxon>Fungi</taxon>
        <taxon>Dikarya</taxon>
        <taxon>Ascomycota</taxon>
        <taxon>Pezizomycotina</taxon>
        <taxon>Sordariomycetes</taxon>
        <taxon>Sordariomycetidae</taxon>
        <taxon>Sordariales</taxon>
        <taxon>Chaetomiaceae</taxon>
        <taxon>Parachaetomium</taxon>
    </lineage>
</organism>
<dbReference type="InterPro" id="IPR036291">
    <property type="entry name" value="NAD(P)-bd_dom_sf"/>
</dbReference>
<accession>A0AAN6P522</accession>
<evidence type="ECO:0000313" key="2">
    <source>
        <dbReference type="Proteomes" id="UP001303115"/>
    </source>
</evidence>
<dbReference type="AlphaFoldDB" id="A0AAN6P522"/>
<dbReference type="SUPFAM" id="SSF51735">
    <property type="entry name" value="NAD(P)-binding Rossmann-fold domains"/>
    <property type="match status" value="1"/>
</dbReference>
<dbReference type="EMBL" id="MU854684">
    <property type="protein sequence ID" value="KAK4031891.1"/>
    <property type="molecule type" value="Genomic_DNA"/>
</dbReference>
<comment type="caution">
    <text evidence="1">The sequence shown here is derived from an EMBL/GenBank/DDBJ whole genome shotgun (WGS) entry which is preliminary data.</text>
</comment>
<reference evidence="2" key="1">
    <citation type="journal article" date="2023" name="Mol. Phylogenet. Evol.">
        <title>Genome-scale phylogeny and comparative genomics of the fungal order Sordariales.</title>
        <authorList>
            <person name="Hensen N."/>
            <person name="Bonometti L."/>
            <person name="Westerberg I."/>
            <person name="Brannstrom I.O."/>
            <person name="Guillou S."/>
            <person name="Cros-Aarteil S."/>
            <person name="Calhoun S."/>
            <person name="Haridas S."/>
            <person name="Kuo A."/>
            <person name="Mondo S."/>
            <person name="Pangilinan J."/>
            <person name="Riley R."/>
            <person name="LaButti K."/>
            <person name="Andreopoulos B."/>
            <person name="Lipzen A."/>
            <person name="Chen C."/>
            <person name="Yan M."/>
            <person name="Daum C."/>
            <person name="Ng V."/>
            <person name="Clum A."/>
            <person name="Steindorff A."/>
            <person name="Ohm R.A."/>
            <person name="Martin F."/>
            <person name="Silar P."/>
            <person name="Natvig D.O."/>
            <person name="Lalanne C."/>
            <person name="Gautier V."/>
            <person name="Ament-Velasquez S.L."/>
            <person name="Kruys A."/>
            <person name="Hutchinson M.I."/>
            <person name="Powell A.J."/>
            <person name="Barry K."/>
            <person name="Miller A.N."/>
            <person name="Grigoriev I.V."/>
            <person name="Debuchy R."/>
            <person name="Gladieux P."/>
            <person name="Hiltunen Thoren M."/>
            <person name="Johannesson H."/>
        </authorList>
    </citation>
    <scope>NUCLEOTIDE SEQUENCE [LARGE SCALE GENOMIC DNA]</scope>
    <source>
        <strain evidence="2">CBS 284.82</strain>
    </source>
</reference>
<evidence type="ECO:0000313" key="1">
    <source>
        <dbReference type="EMBL" id="KAK4031891.1"/>
    </source>
</evidence>
<gene>
    <name evidence="1" type="ORF">C8A01DRAFT_41676</name>
</gene>
<protein>
    <submittedName>
        <fullName evidence="1">Uncharacterized protein</fullName>
    </submittedName>
</protein>
<proteinExistence type="predicted"/>
<keyword evidence="2" id="KW-1185">Reference proteome</keyword>
<dbReference type="Proteomes" id="UP001303115">
    <property type="component" value="Unassembled WGS sequence"/>
</dbReference>
<sequence>MSAVSPNQEEPGATSVAGQEIFRRLAELEATVRRLARTGTPTRGVMDGLLDEGGLYAIALDIFSPSHLLEAWGTVLVDGRCLRHIHKNQMGAGPSNAAVRSTFASLYGHPGRAE</sequence>